<organism evidence="2 3">
    <name type="scientific">Sphingomonas mucosissima</name>
    <dbReference type="NCBI Taxonomy" id="370959"/>
    <lineage>
        <taxon>Bacteria</taxon>
        <taxon>Pseudomonadati</taxon>
        <taxon>Pseudomonadota</taxon>
        <taxon>Alphaproteobacteria</taxon>
        <taxon>Sphingomonadales</taxon>
        <taxon>Sphingomonadaceae</taxon>
        <taxon>Sphingomonas</taxon>
    </lineage>
</organism>
<evidence type="ECO:0000313" key="3">
    <source>
        <dbReference type="Proteomes" id="UP000197783"/>
    </source>
</evidence>
<evidence type="ECO:0000256" key="1">
    <source>
        <dbReference type="SAM" id="MobiDB-lite"/>
    </source>
</evidence>
<accession>A0A245ZLY2</accession>
<feature type="region of interest" description="Disordered" evidence="1">
    <location>
        <begin position="1"/>
        <end position="22"/>
    </location>
</feature>
<proteinExistence type="predicted"/>
<comment type="caution">
    <text evidence="2">The sequence shown here is derived from an EMBL/GenBank/DDBJ whole genome shotgun (WGS) entry which is preliminary data.</text>
</comment>
<dbReference type="RefSeq" id="WP_088333460.1">
    <property type="nucleotide sequence ID" value="NZ_NBBJ01000002.1"/>
</dbReference>
<dbReference type="AlphaFoldDB" id="A0A245ZLY2"/>
<gene>
    <name evidence="2" type="ORF">SPMU_17450</name>
</gene>
<dbReference type="EMBL" id="NBBJ01000002">
    <property type="protein sequence ID" value="OWK30756.1"/>
    <property type="molecule type" value="Genomic_DNA"/>
</dbReference>
<protein>
    <submittedName>
        <fullName evidence="2">Uncharacterized protein</fullName>
    </submittedName>
</protein>
<reference evidence="2 3" key="1">
    <citation type="submission" date="2017-03" db="EMBL/GenBank/DDBJ databases">
        <title>Genome sequence of Sphingomonas mucosissima DSM 17494.</title>
        <authorList>
            <person name="Poehlein A."/>
            <person name="Wuebbeler J.H."/>
            <person name="Steinbuechel A."/>
            <person name="Daniel R."/>
        </authorList>
    </citation>
    <scope>NUCLEOTIDE SEQUENCE [LARGE SCALE GENOMIC DNA]</scope>
    <source>
        <strain evidence="2 3">DSM 17494</strain>
    </source>
</reference>
<dbReference type="OrthoDB" id="7445868at2"/>
<dbReference type="InterPro" id="IPR029063">
    <property type="entry name" value="SAM-dependent_MTases_sf"/>
</dbReference>
<dbReference type="Proteomes" id="UP000197783">
    <property type="component" value="Unassembled WGS sequence"/>
</dbReference>
<name>A0A245ZLY2_9SPHN</name>
<dbReference type="Gene3D" id="3.40.50.150">
    <property type="entry name" value="Vaccinia Virus protein VP39"/>
    <property type="match status" value="1"/>
</dbReference>
<keyword evidence="3" id="KW-1185">Reference proteome</keyword>
<evidence type="ECO:0000313" key="2">
    <source>
        <dbReference type="EMBL" id="OWK30756.1"/>
    </source>
</evidence>
<sequence length="211" mass="23469">MLKERTAASDSPPDIEIPATPHMPPEAVEKLTELLEGSSCFLEYGAGGSTRLAGRIGVRNVYSVESDKRFLEAVGNALDEDNSAATFHPVFADIGPTKEWGNPVDNSGARRWPDYALGVWDLLRTHQTMPDLILVDGRFRLACTLASLLHAPAGTTIMIDDYVKRERHYQAFTRHAKIKQFVTRCAIIEVPERIDYRSLAVDLARACTQTR</sequence>